<dbReference type="InterPro" id="IPR041796">
    <property type="entry name" value="Mre11_N"/>
</dbReference>
<keyword evidence="4" id="KW-1185">Reference proteome</keyword>
<gene>
    <name evidence="3" type="ORF">SAMN05877838_0483</name>
</gene>
<dbReference type="EMBL" id="OCPC01000001">
    <property type="protein sequence ID" value="SOE08753.1"/>
    <property type="molecule type" value="Genomic_DNA"/>
</dbReference>
<keyword evidence="3" id="KW-0540">Nuclease</keyword>
<dbReference type="InterPro" id="IPR029052">
    <property type="entry name" value="Metallo-depent_PP-like"/>
</dbReference>
<proteinExistence type="predicted"/>
<dbReference type="PIRSF" id="PIRSF033091">
    <property type="entry name" value="Pesterase_YhaO"/>
    <property type="match status" value="1"/>
</dbReference>
<reference evidence="4" key="1">
    <citation type="submission" date="2017-08" db="EMBL/GenBank/DDBJ databases">
        <authorList>
            <person name="Varghese N."/>
            <person name="Submissions S."/>
        </authorList>
    </citation>
    <scope>NUCLEOTIDE SEQUENCE [LARGE SCALE GENOMIC DNA]</scope>
    <source>
        <strain evidence="4">KCTC 23107</strain>
    </source>
</reference>
<organism evidence="3 4">
    <name type="scientific">Hoeflea halophila</name>
    <dbReference type="NCBI Taxonomy" id="714899"/>
    <lineage>
        <taxon>Bacteria</taxon>
        <taxon>Pseudomonadati</taxon>
        <taxon>Pseudomonadota</taxon>
        <taxon>Alphaproteobacteria</taxon>
        <taxon>Hyphomicrobiales</taxon>
        <taxon>Rhizobiaceae</taxon>
        <taxon>Hoeflea</taxon>
    </lineage>
</organism>
<evidence type="ECO:0000313" key="4">
    <source>
        <dbReference type="Proteomes" id="UP000219465"/>
    </source>
</evidence>
<evidence type="ECO:0000256" key="1">
    <source>
        <dbReference type="ARBA" id="ARBA00022801"/>
    </source>
</evidence>
<feature type="domain" description="Calcineurin-like phosphoesterase" evidence="2">
    <location>
        <begin position="6"/>
        <end position="204"/>
    </location>
</feature>
<evidence type="ECO:0000313" key="3">
    <source>
        <dbReference type="EMBL" id="SOE08753.1"/>
    </source>
</evidence>
<dbReference type="InterPro" id="IPR004843">
    <property type="entry name" value="Calcineurin-like_PHP"/>
</dbReference>
<dbReference type="CDD" id="cd00840">
    <property type="entry name" value="MPP_Mre11_N"/>
    <property type="match status" value="1"/>
</dbReference>
<dbReference type="GO" id="GO:0004527">
    <property type="term" value="F:exonuclease activity"/>
    <property type="evidence" value="ECO:0007669"/>
    <property type="project" value="UniProtKB-KW"/>
</dbReference>
<accession>A0A286HLQ4</accession>
<sequence length="429" mass="45632">MSITAFRFIHTADIHLDSPLRSLALRNPELADLIGGATRQAFSTIIDLCISERVDALVIAGDLYDGDQTSMKTARFLAGELGRLANAGIRTFIIRGNHDALSRISRELVLPGEVKLFGGRAEHVMIERDQGEKPVAIHGLSFAQPTAPESLLPKHAGAVPDAINIGIMHTSLGGAPGHDAYAPCSPAELQATGFDYWALGHIHKRSVLTGSTTIVMPGMPQGRDINEDGPKSATLVSISADGSVSLEEKPTALAEFSRISVGAGGLSDWTDLAHTLSHALKQARAASAAPELVARIGFTGETALAWRMRRDADLLLAEAEERAAQIGGIWVEKLEIGCTPPTNAQTSTADPLHELRSLIDSGILNSGAFETALSEVADTLQGQLPADLRDLFGTDETETRARRMELARQGTHDVLARLQASSGSRSEPA</sequence>
<dbReference type="PANTHER" id="PTHR30337">
    <property type="entry name" value="COMPONENT OF ATP-DEPENDENT DSDNA EXONUCLEASE"/>
    <property type="match status" value="1"/>
</dbReference>
<dbReference type="InterPro" id="IPR050535">
    <property type="entry name" value="DNA_Repair-Maintenance_Comp"/>
</dbReference>
<dbReference type="Proteomes" id="UP000219465">
    <property type="component" value="Unassembled WGS sequence"/>
</dbReference>
<dbReference type="Pfam" id="PF00149">
    <property type="entry name" value="Metallophos"/>
    <property type="match status" value="1"/>
</dbReference>
<evidence type="ECO:0000259" key="2">
    <source>
        <dbReference type="Pfam" id="PF00149"/>
    </source>
</evidence>
<name>A0A286HLQ4_9HYPH</name>
<dbReference type="SUPFAM" id="SSF56300">
    <property type="entry name" value="Metallo-dependent phosphatases"/>
    <property type="match status" value="1"/>
</dbReference>
<keyword evidence="3" id="KW-0269">Exonuclease</keyword>
<dbReference type="PANTHER" id="PTHR30337:SF7">
    <property type="entry name" value="PHOSPHOESTERASE"/>
    <property type="match status" value="1"/>
</dbReference>
<keyword evidence="1" id="KW-0378">Hydrolase</keyword>
<dbReference type="InterPro" id="IPR014576">
    <property type="entry name" value="Pesterase_YhaO"/>
</dbReference>
<dbReference type="AlphaFoldDB" id="A0A286HLQ4"/>
<protein>
    <submittedName>
        <fullName evidence="3">DNA repair exonuclease SbcCD nuclease subunit</fullName>
    </submittedName>
</protein>
<dbReference type="Gene3D" id="3.60.21.10">
    <property type="match status" value="1"/>
</dbReference>